<dbReference type="EMBL" id="CP035033">
    <property type="protein sequence ID" value="QAB14961.1"/>
    <property type="molecule type" value="Genomic_DNA"/>
</dbReference>
<feature type="domain" description="Zinc-ribbon" evidence="1">
    <location>
        <begin position="6"/>
        <end position="98"/>
    </location>
</feature>
<dbReference type="InterPro" id="IPR011201">
    <property type="entry name" value="Zinc-ribbon_6_bact"/>
</dbReference>
<organism evidence="2 3">
    <name type="scientific">Hydrogenovibrio thermophilus</name>
    <dbReference type="NCBI Taxonomy" id="265883"/>
    <lineage>
        <taxon>Bacteria</taxon>
        <taxon>Pseudomonadati</taxon>
        <taxon>Pseudomonadota</taxon>
        <taxon>Gammaproteobacteria</taxon>
        <taxon>Thiotrichales</taxon>
        <taxon>Piscirickettsiaceae</taxon>
        <taxon>Hydrogenovibrio</taxon>
    </lineage>
</organism>
<dbReference type="AlphaFoldDB" id="A0A410H224"/>
<protein>
    <recommendedName>
        <fullName evidence="1">Zinc-ribbon domain-containing protein</fullName>
    </recommendedName>
</protein>
<sequence>MKRMFCKCGQEIFFDNLYCAACGRDLAYDPTIGTMWSGEVRSDSRFYPHTTNGTKLPSFKICNHRYSVVNCNWLISPEDEGSCQCVSCRTTRTIPDLSLPKNPKRWRILERAKRQLMYTLLDLKLVDPQGAPGHNVLRFDFLEDQRSNPNVALEHVLTGHSNGLITLNVAEADEGFLHVMKEQMGERYRTLLGHFRHEVAHYFWHEIIEQEGLLEAFREVFGDERADYDESLKAYYEKGSVSHWKSRYITPYASSHPHEDWAETWAHYLHMVDTLETAVSYSLSVYEPRRNDFDDWFSEWKRVSQVMNALNRSMGLADPYPFILSPVVQGKLRFIDEVVDAHFYRQSLEENARENQTSRQHSLDGI</sequence>
<evidence type="ECO:0000313" key="2">
    <source>
        <dbReference type="EMBL" id="QAB14961.1"/>
    </source>
</evidence>
<dbReference type="Pfam" id="PF15887">
    <property type="entry name" value="Peptidase_Mx"/>
    <property type="match status" value="1"/>
</dbReference>
<dbReference type="Gene3D" id="3.40.390.70">
    <property type="match status" value="1"/>
</dbReference>
<dbReference type="RefSeq" id="WP_128384581.1">
    <property type="nucleotide sequence ID" value="NZ_CP035033.1"/>
</dbReference>
<dbReference type="KEGG" id="htr:EPV75_04375"/>
<proteinExistence type="predicted"/>
<gene>
    <name evidence="2" type="ORF">EPV75_04375</name>
</gene>
<dbReference type="Proteomes" id="UP000285478">
    <property type="component" value="Chromosome"/>
</dbReference>
<accession>A0A410H224</accession>
<keyword evidence="3" id="KW-1185">Reference proteome</keyword>
<name>A0A410H224_9GAMM</name>
<reference evidence="2 3" key="1">
    <citation type="journal article" date="2018" name="Environ. Microbiol.">
        <title>Genomes of ubiquitous marine and hypersaline Hydrogenovibrio, Thiomicrorhabdus and Thiomicrospira spp. encode a diversity of mechanisms to sustain chemolithoautotrophy in heterogeneous environments.</title>
        <authorList>
            <person name="Scott K.M."/>
            <person name="Williams J."/>
            <person name="Porter C.M.B."/>
            <person name="Russel S."/>
            <person name="Harmer T.L."/>
            <person name="Paul J.H."/>
            <person name="Antonen K.M."/>
            <person name="Bridges M.K."/>
            <person name="Camper G.J."/>
            <person name="Campla C.K."/>
            <person name="Casella L.G."/>
            <person name="Chase E."/>
            <person name="Conrad J.W."/>
            <person name="Cruz M.C."/>
            <person name="Dunlap D.S."/>
            <person name="Duran L."/>
            <person name="Fahsbender E.M."/>
            <person name="Goldsmith D.B."/>
            <person name="Keeley R.F."/>
            <person name="Kondoff M.R."/>
            <person name="Kussy B.I."/>
            <person name="Lane M.K."/>
            <person name="Lawler S."/>
            <person name="Leigh B.A."/>
            <person name="Lewis C."/>
            <person name="Lostal L.M."/>
            <person name="Marking D."/>
            <person name="Mancera P.A."/>
            <person name="McClenthan E.C."/>
            <person name="McIntyre E.A."/>
            <person name="Mine J.A."/>
            <person name="Modi S."/>
            <person name="Moore B.D."/>
            <person name="Morgan W.A."/>
            <person name="Nelson K.M."/>
            <person name="Nguyen K.N."/>
            <person name="Ogburn N."/>
            <person name="Parrino D.G."/>
            <person name="Pedapudi A.D."/>
            <person name="Pelham R.P."/>
            <person name="Preece A.M."/>
            <person name="Rampersad E.A."/>
            <person name="Richardson J.C."/>
            <person name="Rodgers C.M."/>
            <person name="Schaffer B.L."/>
            <person name="Sheridan N.E."/>
            <person name="Solone M.R."/>
            <person name="Staley Z.R."/>
            <person name="Tabuchi M."/>
            <person name="Waide R.J."/>
            <person name="Wanjugi P.W."/>
            <person name="Young S."/>
            <person name="Clum A."/>
            <person name="Daum C."/>
            <person name="Huntemann M."/>
            <person name="Ivanova N."/>
            <person name="Kyrpides N."/>
            <person name="Mikhailova N."/>
            <person name="Palaniappan K."/>
            <person name="Pillay M."/>
            <person name="Reddy T.B.K."/>
            <person name="Shapiro N."/>
            <person name="Stamatis D."/>
            <person name="Varghese N."/>
            <person name="Woyke T."/>
            <person name="Boden R."/>
            <person name="Freyermuth S.K."/>
            <person name="Kerfeld C.A."/>
        </authorList>
    </citation>
    <scope>NUCLEOTIDE SEQUENCE [LARGE SCALE GENOMIC DNA]</scope>
    <source>
        <strain evidence="2 3">JR-2</strain>
    </source>
</reference>
<dbReference type="InterPro" id="IPR031321">
    <property type="entry name" value="UCP012641"/>
</dbReference>
<evidence type="ECO:0000259" key="1">
    <source>
        <dbReference type="Pfam" id="PF10005"/>
    </source>
</evidence>
<dbReference type="Pfam" id="PF10005">
    <property type="entry name" value="Zn_ribbon_DZR_6"/>
    <property type="match status" value="1"/>
</dbReference>
<dbReference type="PIRSF" id="PIRSF012641">
    <property type="entry name" value="UCP012641"/>
    <property type="match status" value="1"/>
</dbReference>
<evidence type="ECO:0000313" key="3">
    <source>
        <dbReference type="Proteomes" id="UP000285478"/>
    </source>
</evidence>